<sequence length="57" mass="6434">MQGALRRHVTKMERKELDTVIAARKQADLDAQNAYNAELEALLEKGKAARIPRIAFI</sequence>
<organism evidence="1 2">
    <name type="scientific">Sphingomonas lutea</name>
    <dbReference type="NCBI Taxonomy" id="1045317"/>
    <lineage>
        <taxon>Bacteria</taxon>
        <taxon>Pseudomonadati</taxon>
        <taxon>Pseudomonadota</taxon>
        <taxon>Alphaproteobacteria</taxon>
        <taxon>Sphingomonadales</taxon>
        <taxon>Sphingomonadaceae</taxon>
        <taxon>Sphingomonas</taxon>
    </lineage>
</organism>
<evidence type="ECO:0000313" key="1">
    <source>
        <dbReference type="EMBL" id="QNN66485.1"/>
    </source>
</evidence>
<protein>
    <submittedName>
        <fullName evidence="1">Uncharacterized protein</fullName>
    </submittedName>
</protein>
<keyword evidence="2" id="KW-1185">Reference proteome</keyword>
<proteinExistence type="predicted"/>
<dbReference type="RefSeq" id="WP_187537077.1">
    <property type="nucleotide sequence ID" value="NZ_BAABJT010000001.1"/>
</dbReference>
<gene>
    <name evidence="1" type="ORF">H9L13_07060</name>
</gene>
<reference evidence="1 2" key="1">
    <citation type="submission" date="2020-08" db="EMBL/GenBank/DDBJ databases">
        <title>Genome sequence of Sphingomonas lutea KCTC 23642T.</title>
        <authorList>
            <person name="Hyun D.-W."/>
            <person name="Bae J.-W."/>
        </authorList>
    </citation>
    <scope>NUCLEOTIDE SEQUENCE [LARGE SCALE GENOMIC DNA]</scope>
    <source>
        <strain evidence="1 2">KCTC 23642</strain>
    </source>
</reference>
<dbReference type="EMBL" id="CP060718">
    <property type="protein sequence ID" value="QNN66485.1"/>
    <property type="molecule type" value="Genomic_DNA"/>
</dbReference>
<dbReference type="Proteomes" id="UP000515971">
    <property type="component" value="Chromosome"/>
</dbReference>
<evidence type="ECO:0000313" key="2">
    <source>
        <dbReference type="Proteomes" id="UP000515971"/>
    </source>
</evidence>
<name>A0A7G9SF60_9SPHN</name>
<dbReference type="AlphaFoldDB" id="A0A7G9SF60"/>
<accession>A0A7G9SF60</accession>
<dbReference type="KEGG" id="slut:H9L13_07060"/>